<dbReference type="CDD" id="cd18788">
    <property type="entry name" value="SF2_C_XPD"/>
    <property type="match status" value="1"/>
</dbReference>
<dbReference type="OrthoDB" id="497061at2759"/>
<name>C1N7A6_MICPC</name>
<evidence type="ECO:0000259" key="1">
    <source>
        <dbReference type="SMART" id="SM00491"/>
    </source>
</evidence>
<feature type="non-terminal residue" evidence="2">
    <location>
        <position position="1"/>
    </location>
</feature>
<gene>
    <name evidence="2" type="ORF">MICPUCDRAFT_4429</name>
</gene>
<dbReference type="PANTHER" id="PTHR11472">
    <property type="entry name" value="DNA REPAIR DEAD HELICASE RAD3/XP-D SUBFAMILY MEMBER"/>
    <property type="match status" value="1"/>
</dbReference>
<dbReference type="InterPro" id="IPR006555">
    <property type="entry name" value="ATP-dep_Helicase_C"/>
</dbReference>
<dbReference type="Gene3D" id="3.40.50.300">
    <property type="entry name" value="P-loop containing nucleotide triphosphate hydrolases"/>
    <property type="match status" value="1"/>
</dbReference>
<dbReference type="STRING" id="564608.C1N7A6"/>
<dbReference type="AlphaFoldDB" id="C1N7A6"/>
<evidence type="ECO:0000313" key="3">
    <source>
        <dbReference type="Proteomes" id="UP000001876"/>
    </source>
</evidence>
<dbReference type="RefSeq" id="XP_003063864.1">
    <property type="nucleotide sequence ID" value="XM_003063818.1"/>
</dbReference>
<dbReference type="GO" id="GO:0003676">
    <property type="term" value="F:nucleic acid binding"/>
    <property type="evidence" value="ECO:0007669"/>
    <property type="project" value="InterPro"/>
</dbReference>
<dbReference type="GO" id="GO:0005524">
    <property type="term" value="F:ATP binding"/>
    <property type="evidence" value="ECO:0007669"/>
    <property type="project" value="InterPro"/>
</dbReference>
<sequence>SLESELGVEFPVKVEAPHIVPRRQLHVEASDALGDFTRKTQESDKMPGNLGSLLLKYVKVTPGGVLVFLPKYSLIQRVIDEWAHTGMLEELEKHKRVVYEEPGAETLAPTMETFKDAIESGRGGVFLAVYRGKVSEGLDFKDANARAVFCVGIPFPSLGDVKVKLKREYNNHVESKKQGLMSGGEWYTHQAFRAYNQALGRCVRHQFDYACIFLVDARFCMHDEASHNKRMVSKWMRNLVTHYSQSRESVGTVREF</sequence>
<organism evidence="3">
    <name type="scientific">Micromonas pusilla (strain CCMP1545)</name>
    <name type="common">Picoplanktonic green alga</name>
    <dbReference type="NCBI Taxonomy" id="564608"/>
    <lineage>
        <taxon>Eukaryota</taxon>
        <taxon>Viridiplantae</taxon>
        <taxon>Chlorophyta</taxon>
        <taxon>Mamiellophyceae</taxon>
        <taxon>Mamiellales</taxon>
        <taxon>Mamiellaceae</taxon>
        <taxon>Micromonas</taxon>
    </lineage>
</organism>
<dbReference type="GeneID" id="9689305"/>
<dbReference type="EMBL" id="GG663749">
    <property type="protein sequence ID" value="EEH52237.1"/>
    <property type="molecule type" value="Genomic_DNA"/>
</dbReference>
<dbReference type="GO" id="GO:1990918">
    <property type="term" value="P:double-strand break repair involved in meiotic recombination"/>
    <property type="evidence" value="ECO:0007669"/>
    <property type="project" value="TreeGrafter"/>
</dbReference>
<dbReference type="GO" id="GO:0006289">
    <property type="term" value="P:nucleotide-excision repair"/>
    <property type="evidence" value="ECO:0007669"/>
    <property type="project" value="TreeGrafter"/>
</dbReference>
<accession>C1N7A6</accession>
<proteinExistence type="predicted"/>
<dbReference type="GO" id="GO:0005634">
    <property type="term" value="C:nucleus"/>
    <property type="evidence" value="ECO:0007669"/>
    <property type="project" value="TreeGrafter"/>
</dbReference>
<dbReference type="InterPro" id="IPR027417">
    <property type="entry name" value="P-loop_NTPase"/>
</dbReference>
<dbReference type="GO" id="GO:0003678">
    <property type="term" value="F:DNA helicase activity"/>
    <property type="evidence" value="ECO:0007669"/>
    <property type="project" value="TreeGrafter"/>
</dbReference>
<dbReference type="GO" id="GO:0016818">
    <property type="term" value="F:hydrolase activity, acting on acid anhydrides, in phosphorus-containing anhydrides"/>
    <property type="evidence" value="ECO:0007669"/>
    <property type="project" value="InterPro"/>
</dbReference>
<feature type="non-terminal residue" evidence="2">
    <location>
        <position position="256"/>
    </location>
</feature>
<dbReference type="Proteomes" id="UP000001876">
    <property type="component" value="Unassembled WGS sequence"/>
</dbReference>
<dbReference type="eggNOG" id="KOG1132">
    <property type="taxonomic scope" value="Eukaryota"/>
</dbReference>
<reference evidence="2 3" key="1">
    <citation type="journal article" date="2009" name="Science">
        <title>Green evolution and dynamic adaptations revealed by genomes of the marine picoeukaryotes Micromonas.</title>
        <authorList>
            <person name="Worden A.Z."/>
            <person name="Lee J.H."/>
            <person name="Mock T."/>
            <person name="Rouze P."/>
            <person name="Simmons M.P."/>
            <person name="Aerts A.L."/>
            <person name="Allen A.E."/>
            <person name="Cuvelier M.L."/>
            <person name="Derelle E."/>
            <person name="Everett M.V."/>
            <person name="Foulon E."/>
            <person name="Grimwood J."/>
            <person name="Gundlach H."/>
            <person name="Henrissat B."/>
            <person name="Napoli C."/>
            <person name="McDonald S.M."/>
            <person name="Parker M.S."/>
            <person name="Rombauts S."/>
            <person name="Salamov A."/>
            <person name="Von Dassow P."/>
            <person name="Badger J.H."/>
            <person name="Coutinho P.M."/>
            <person name="Demir E."/>
            <person name="Dubchak I."/>
            <person name="Gentemann C."/>
            <person name="Eikrem W."/>
            <person name="Gready J.E."/>
            <person name="John U."/>
            <person name="Lanier W."/>
            <person name="Lindquist E.A."/>
            <person name="Lucas S."/>
            <person name="Mayer K.F."/>
            <person name="Moreau H."/>
            <person name="Not F."/>
            <person name="Otillar R."/>
            <person name="Panaud O."/>
            <person name="Pangilinan J."/>
            <person name="Paulsen I."/>
            <person name="Piegu B."/>
            <person name="Poliakov A."/>
            <person name="Robbens S."/>
            <person name="Schmutz J."/>
            <person name="Toulza E."/>
            <person name="Wyss T."/>
            <person name="Zelensky A."/>
            <person name="Zhou K."/>
            <person name="Armbrust E.V."/>
            <person name="Bhattacharya D."/>
            <person name="Goodenough U.W."/>
            <person name="Van de Peer Y."/>
            <person name="Grigoriev I.V."/>
        </authorList>
    </citation>
    <scope>NUCLEOTIDE SEQUENCE [LARGE SCALE GENOMIC DNA]</scope>
    <source>
        <strain evidence="2 3">CCMP1545</strain>
    </source>
</reference>
<dbReference type="SMART" id="SM00491">
    <property type="entry name" value="HELICc2"/>
    <property type="match status" value="1"/>
</dbReference>
<keyword evidence="3" id="KW-1185">Reference proteome</keyword>
<dbReference type="Pfam" id="PF13307">
    <property type="entry name" value="Helicase_C_2"/>
    <property type="match status" value="1"/>
</dbReference>
<evidence type="ECO:0000313" key="2">
    <source>
        <dbReference type="EMBL" id="EEH52237.1"/>
    </source>
</evidence>
<dbReference type="KEGG" id="mpp:MICPUCDRAFT_4429"/>
<dbReference type="PANTHER" id="PTHR11472:SF47">
    <property type="entry name" value="FANCONI ANEMIA GROUP J PROTEIN"/>
    <property type="match status" value="1"/>
</dbReference>
<protein>
    <submittedName>
        <fullName evidence="2">Predicted protein</fullName>
    </submittedName>
</protein>
<feature type="domain" description="ATP-dependent helicase C-terminal" evidence="1">
    <location>
        <begin position="72"/>
        <end position="221"/>
    </location>
</feature>
<dbReference type="InterPro" id="IPR045028">
    <property type="entry name" value="DinG/Rad3-like"/>
</dbReference>